<name>A0A6P8FKJ7_CLUHA</name>
<dbReference type="CTD" id="9814"/>
<dbReference type="Proteomes" id="UP000515152">
    <property type="component" value="Chromosome 5"/>
</dbReference>
<accession>A0A6P8FKJ7</accession>
<dbReference type="GeneID" id="105889181"/>
<evidence type="ECO:0000313" key="2">
    <source>
        <dbReference type="Proteomes" id="UP000515152"/>
    </source>
</evidence>
<feature type="compositionally biased region" description="Basic and acidic residues" evidence="1">
    <location>
        <begin position="734"/>
        <end position="743"/>
    </location>
</feature>
<evidence type="ECO:0000313" key="3">
    <source>
        <dbReference type="RefSeq" id="XP_031424186.1"/>
    </source>
</evidence>
<protein>
    <submittedName>
        <fullName evidence="3">Protein SFI1 homolog isoform X2</fullName>
    </submittedName>
</protein>
<gene>
    <name evidence="3" type="primary">sfi1</name>
</gene>
<dbReference type="InterPro" id="IPR052270">
    <property type="entry name" value="CACF_protein"/>
</dbReference>
<dbReference type="AlphaFoldDB" id="A0A6P8FKJ7"/>
<proteinExistence type="predicted"/>
<keyword evidence="2" id="KW-1185">Reference proteome</keyword>
<feature type="region of interest" description="Disordered" evidence="1">
    <location>
        <begin position="733"/>
        <end position="771"/>
    </location>
</feature>
<reference evidence="3" key="1">
    <citation type="submission" date="2025-08" db="UniProtKB">
        <authorList>
            <consortium name="RefSeq"/>
        </authorList>
    </citation>
    <scope>IDENTIFICATION</scope>
</reference>
<dbReference type="GO" id="GO:0019902">
    <property type="term" value="F:phosphatase binding"/>
    <property type="evidence" value="ECO:0007669"/>
    <property type="project" value="TreeGrafter"/>
</dbReference>
<evidence type="ECO:0000256" key="1">
    <source>
        <dbReference type="SAM" id="MobiDB-lite"/>
    </source>
</evidence>
<dbReference type="PANTHER" id="PTHR22028:SF4">
    <property type="entry name" value="PROTEIN SFI1 HOMOLOG"/>
    <property type="match status" value="1"/>
</dbReference>
<organism evidence="2 3">
    <name type="scientific">Clupea harengus</name>
    <name type="common">Atlantic herring</name>
    <dbReference type="NCBI Taxonomy" id="7950"/>
    <lineage>
        <taxon>Eukaryota</taxon>
        <taxon>Metazoa</taxon>
        <taxon>Chordata</taxon>
        <taxon>Craniata</taxon>
        <taxon>Vertebrata</taxon>
        <taxon>Euteleostomi</taxon>
        <taxon>Actinopterygii</taxon>
        <taxon>Neopterygii</taxon>
        <taxon>Teleostei</taxon>
        <taxon>Clupei</taxon>
        <taxon>Clupeiformes</taxon>
        <taxon>Clupeoidei</taxon>
        <taxon>Clupeidae</taxon>
        <taxon>Clupea</taxon>
    </lineage>
</organism>
<dbReference type="PANTHER" id="PTHR22028">
    <property type="entry name" value="SFI1 SPINDLE BODY DOMAIN-CONTAINING PROTEIN-RELATED"/>
    <property type="match status" value="1"/>
</dbReference>
<feature type="region of interest" description="Disordered" evidence="1">
    <location>
        <begin position="970"/>
        <end position="1000"/>
    </location>
</feature>
<dbReference type="RefSeq" id="XP_031424186.1">
    <property type="nucleotide sequence ID" value="XM_031568326.2"/>
</dbReference>
<sequence length="1105" mass="131221">MKQRMQETALQHSNVFCVRRVWAAWRSALQHRYSEQQQEEEALQHWAYSLQSRAWLQWREKCFLAQRWKEQEARARLHACRSLCRKVIHCWVIYTQHCRATRQPKADGVWRHTLTGRYWRRWLKEWQSERRERELQLVVKQRAQLGIQRWALGQWRHYIRMRAQEVEKQKFATQHYQCHLLRGAMRGLSLNVSQCKNYHLNNHLALQHHYQTVIRRSWRMWQQRVEQMENSQLQPQINVALHHHSITVLQQHLDLWRERHKECIYRKDLDRQADAWFAKRILPHCLSAWVEFTAHRRTYTERRKEAQLFDQRRICSWAFYVWWARSEEQKEYRLAERMAVLHEEHVCVRRGWQRWRGAARVHAQERVSCSAADEMRSHTLLQRTLSLWRARMQHLQTSQQQEELASHHGDLHLARQAWNCWRMFVKQRREKNKRLEQIEQHHNWRLLTKSLQAWKDHHLQTQQVYTSAEESCRIQQQQQLRRLFLLWRRNSVLQAEERNVEERAVLHQRRHLMAKVWLAWRRDTAERKARHRHYGMALKEAQTALNRGRLQAALLRWREQSREARKDRVNMEKASHLHSQTLLRKSLCSWNTLHQQQKLHQVMKEKGVWLLRRRTCRVFFTCWKTELENSRKEAESTEKALWHWSLNLQAKVLDAWRDWVIDRQRKQRRLAAASQVYRGYLLKEGITHILTYAEHMDRFSASLAQRSQEQSCRHVQAVVRRCALRWKHRALSGPERKEVDKTTKPKKCVSFSLPEEASEDTARDSSQSTLQNVTSLGVQSAADMLEHQPMKMTHVEKGQGDLITKQLLFLRASRIPPRRLDQHGKCSEPQDSNQKPLPYAESALLRQADGDQERAPSVLVPRTHVPTVPTTCSAAPVVPGPVPMTPDSASAMPSSALFTHCSLPVPVRFSSLSYPPLPATPVASTAQEPVVHPKPDANSDVLLPPSMFMAPHTQAMEKDSRLRLREPHMHLNRHPSPQSGVCLDQSEQEDEDEQQRQREEKALQTAALTRDLISIQLDMQRYQRDRKQLQAWRKLEQVLRSWLETTGSDVEASETSSVQQELKELEVNIEHLSDLLANQKPAMVRHAARIQNIEGLLKRQSHPDI</sequence>